<accession>X1D6P0</accession>
<evidence type="ECO:0000313" key="1">
    <source>
        <dbReference type="EMBL" id="GAH00764.1"/>
    </source>
</evidence>
<proteinExistence type="predicted"/>
<dbReference type="EMBL" id="BART01020155">
    <property type="protein sequence ID" value="GAH00764.1"/>
    <property type="molecule type" value="Genomic_DNA"/>
</dbReference>
<feature type="non-terminal residue" evidence="1">
    <location>
        <position position="1"/>
    </location>
</feature>
<protein>
    <submittedName>
        <fullName evidence="1">Uncharacterized protein</fullName>
    </submittedName>
</protein>
<gene>
    <name evidence="1" type="ORF">S01H4_37503</name>
</gene>
<sequence>AGEIWVQLKRLRDQFELLFTRIQEIDHKLSLIHGNFWEDVI</sequence>
<name>X1D6P0_9ZZZZ</name>
<organism evidence="1">
    <name type="scientific">marine sediment metagenome</name>
    <dbReference type="NCBI Taxonomy" id="412755"/>
    <lineage>
        <taxon>unclassified sequences</taxon>
        <taxon>metagenomes</taxon>
        <taxon>ecological metagenomes</taxon>
    </lineage>
</organism>
<dbReference type="AlphaFoldDB" id="X1D6P0"/>
<comment type="caution">
    <text evidence="1">The sequence shown here is derived from an EMBL/GenBank/DDBJ whole genome shotgun (WGS) entry which is preliminary data.</text>
</comment>
<reference evidence="1" key="1">
    <citation type="journal article" date="2014" name="Front. Microbiol.">
        <title>High frequency of phylogenetically diverse reductive dehalogenase-homologous genes in deep subseafloor sedimentary metagenomes.</title>
        <authorList>
            <person name="Kawai M."/>
            <person name="Futagami T."/>
            <person name="Toyoda A."/>
            <person name="Takaki Y."/>
            <person name="Nishi S."/>
            <person name="Hori S."/>
            <person name="Arai W."/>
            <person name="Tsubouchi T."/>
            <person name="Morono Y."/>
            <person name="Uchiyama I."/>
            <person name="Ito T."/>
            <person name="Fujiyama A."/>
            <person name="Inagaki F."/>
            <person name="Takami H."/>
        </authorList>
    </citation>
    <scope>NUCLEOTIDE SEQUENCE</scope>
    <source>
        <strain evidence="1">Expedition CK06-06</strain>
    </source>
</reference>